<accession>A0ABP7WZS3</accession>
<dbReference type="Pfam" id="PF13505">
    <property type="entry name" value="OMP_b-brl"/>
    <property type="match status" value="1"/>
</dbReference>
<dbReference type="Gene3D" id="2.40.160.20">
    <property type="match status" value="1"/>
</dbReference>
<evidence type="ECO:0000256" key="2">
    <source>
        <dbReference type="SAM" id="SignalP"/>
    </source>
</evidence>
<dbReference type="InterPro" id="IPR011250">
    <property type="entry name" value="OMP/PagP_B-barrel"/>
</dbReference>
<organism evidence="4 5">
    <name type="scientific">Zhongshania borealis</name>
    <dbReference type="NCBI Taxonomy" id="889488"/>
    <lineage>
        <taxon>Bacteria</taxon>
        <taxon>Pseudomonadati</taxon>
        <taxon>Pseudomonadota</taxon>
        <taxon>Gammaproteobacteria</taxon>
        <taxon>Cellvibrionales</taxon>
        <taxon>Spongiibacteraceae</taxon>
        <taxon>Zhongshania</taxon>
    </lineage>
</organism>
<dbReference type="InterPro" id="IPR027385">
    <property type="entry name" value="Beta-barrel_OMP"/>
</dbReference>
<feature type="signal peptide" evidence="2">
    <location>
        <begin position="1"/>
        <end position="24"/>
    </location>
</feature>
<keyword evidence="5" id="KW-1185">Reference proteome</keyword>
<protein>
    <recommendedName>
        <fullName evidence="3">Outer membrane protein beta-barrel domain-containing protein</fullName>
    </recommendedName>
</protein>
<sequence>MIYKNLMLTMGMSALTLSSVLVQADTPAVYLGGNLAALKYTEAGLHDDATFKSIFGRIGLQITANFSGELRAGMGLRDESVAVLGTDVDLELDHFYGAYLRGSFQASDEVSPYVIIGYTKGELTGSAPGAESATVSESDMSLGFGVDFLVDNSVTVNIEYMRYLDKDGFDVSGPSLGISSSF</sequence>
<name>A0ABP7WZS3_9GAMM</name>
<dbReference type="SUPFAM" id="SSF56925">
    <property type="entry name" value="OMPA-like"/>
    <property type="match status" value="1"/>
</dbReference>
<dbReference type="Proteomes" id="UP001500392">
    <property type="component" value="Unassembled WGS sequence"/>
</dbReference>
<dbReference type="RefSeq" id="WP_344937005.1">
    <property type="nucleotide sequence ID" value="NZ_BAABDM010000005.1"/>
</dbReference>
<keyword evidence="1 2" id="KW-0732">Signal</keyword>
<evidence type="ECO:0000313" key="5">
    <source>
        <dbReference type="Proteomes" id="UP001500392"/>
    </source>
</evidence>
<evidence type="ECO:0000313" key="4">
    <source>
        <dbReference type="EMBL" id="GAA4100469.1"/>
    </source>
</evidence>
<feature type="domain" description="Outer membrane protein beta-barrel" evidence="3">
    <location>
        <begin position="14"/>
        <end position="182"/>
    </location>
</feature>
<proteinExistence type="predicted"/>
<dbReference type="EMBL" id="BAABDM010000005">
    <property type="protein sequence ID" value="GAA4100469.1"/>
    <property type="molecule type" value="Genomic_DNA"/>
</dbReference>
<feature type="chain" id="PRO_5046185604" description="Outer membrane protein beta-barrel domain-containing protein" evidence="2">
    <location>
        <begin position="25"/>
        <end position="182"/>
    </location>
</feature>
<evidence type="ECO:0000256" key="1">
    <source>
        <dbReference type="ARBA" id="ARBA00022729"/>
    </source>
</evidence>
<gene>
    <name evidence="4" type="ORF">GCM10022414_27480</name>
</gene>
<reference evidence="5" key="1">
    <citation type="journal article" date="2019" name="Int. J. Syst. Evol. Microbiol.">
        <title>The Global Catalogue of Microorganisms (GCM) 10K type strain sequencing project: providing services to taxonomists for standard genome sequencing and annotation.</title>
        <authorList>
            <consortium name="The Broad Institute Genomics Platform"/>
            <consortium name="The Broad Institute Genome Sequencing Center for Infectious Disease"/>
            <person name="Wu L."/>
            <person name="Ma J."/>
        </authorList>
    </citation>
    <scope>NUCLEOTIDE SEQUENCE [LARGE SCALE GENOMIC DNA]</scope>
    <source>
        <strain evidence="5">JCM 17304</strain>
    </source>
</reference>
<evidence type="ECO:0000259" key="3">
    <source>
        <dbReference type="Pfam" id="PF13505"/>
    </source>
</evidence>
<comment type="caution">
    <text evidence="4">The sequence shown here is derived from an EMBL/GenBank/DDBJ whole genome shotgun (WGS) entry which is preliminary data.</text>
</comment>